<evidence type="ECO:0000313" key="2">
    <source>
        <dbReference type="EMBL" id="CEK88864.1"/>
    </source>
</evidence>
<accession>A0A0B7B699</accession>
<sequence length="123" mass="13191">MIDEDLSEATNKSELETESHATHLDDDKPVTAKEYEGATLQIVSGENVADVRSDVENPTPASPQPSSSASTTSDHDVAFSRNRPGSVIGRASVRSTSSRTSMRPGHVQTEVSARSYLLQGKSF</sequence>
<feature type="compositionally biased region" description="Low complexity" evidence="1">
    <location>
        <begin position="92"/>
        <end position="101"/>
    </location>
</feature>
<evidence type="ECO:0000256" key="1">
    <source>
        <dbReference type="SAM" id="MobiDB-lite"/>
    </source>
</evidence>
<reference evidence="2" key="1">
    <citation type="submission" date="2014-12" db="EMBL/GenBank/DDBJ databases">
        <title>Insight into the proteome of Arion vulgaris.</title>
        <authorList>
            <person name="Aradska J."/>
            <person name="Bulat T."/>
            <person name="Smidak R."/>
            <person name="Sarate P."/>
            <person name="Gangsoo J."/>
            <person name="Sialana F."/>
            <person name="Bilban M."/>
            <person name="Lubec G."/>
        </authorList>
    </citation>
    <scope>NUCLEOTIDE SEQUENCE</scope>
    <source>
        <tissue evidence="2">Skin</tissue>
    </source>
</reference>
<organism evidence="2">
    <name type="scientific">Arion vulgaris</name>
    <dbReference type="NCBI Taxonomy" id="1028688"/>
    <lineage>
        <taxon>Eukaryota</taxon>
        <taxon>Metazoa</taxon>
        <taxon>Spiralia</taxon>
        <taxon>Lophotrochozoa</taxon>
        <taxon>Mollusca</taxon>
        <taxon>Gastropoda</taxon>
        <taxon>Heterobranchia</taxon>
        <taxon>Euthyneura</taxon>
        <taxon>Panpulmonata</taxon>
        <taxon>Eupulmonata</taxon>
        <taxon>Stylommatophora</taxon>
        <taxon>Helicina</taxon>
        <taxon>Arionoidea</taxon>
        <taxon>Arionidae</taxon>
        <taxon>Arion</taxon>
    </lineage>
</organism>
<protein>
    <submittedName>
        <fullName evidence="2">Uncharacterized protein</fullName>
    </submittedName>
</protein>
<gene>
    <name evidence="2" type="primary">ORF167487</name>
</gene>
<name>A0A0B7B699_9EUPU</name>
<feature type="region of interest" description="Disordered" evidence="1">
    <location>
        <begin position="1"/>
        <end position="114"/>
    </location>
</feature>
<dbReference type="EMBL" id="HACG01041999">
    <property type="protein sequence ID" value="CEK88864.1"/>
    <property type="molecule type" value="Transcribed_RNA"/>
</dbReference>
<dbReference type="AlphaFoldDB" id="A0A0B7B699"/>
<feature type="compositionally biased region" description="Basic and acidic residues" evidence="1">
    <location>
        <begin position="11"/>
        <end position="36"/>
    </location>
</feature>
<proteinExistence type="predicted"/>